<accession>A0A098EGK3</accession>
<gene>
    <name evidence="19" type="primary">mtlA_1</name>
    <name evidence="19" type="ORF">BN1080_00323</name>
</gene>
<evidence type="ECO:0000256" key="4">
    <source>
        <dbReference type="ARBA" id="ARBA00011909"/>
    </source>
</evidence>
<dbReference type="Pfam" id="PF02378">
    <property type="entry name" value="PTS_EIIC"/>
    <property type="match status" value="1"/>
</dbReference>
<proteinExistence type="predicted"/>
<feature type="domain" description="PTS EIIB type-2" evidence="17">
    <location>
        <begin position="382"/>
        <end position="474"/>
    </location>
</feature>
<feature type="transmembrane region" description="Helical" evidence="16">
    <location>
        <begin position="74"/>
        <end position="106"/>
    </location>
</feature>
<comment type="subcellular location">
    <subcellularLocation>
        <location evidence="3">Cell membrane</location>
        <topology evidence="3">Multi-pass membrane protein</topology>
    </subcellularLocation>
</comment>
<dbReference type="STRING" id="1499687.BN1080_00323"/>
<feature type="transmembrane region" description="Helical" evidence="16">
    <location>
        <begin position="208"/>
        <end position="229"/>
    </location>
</feature>
<dbReference type="Proteomes" id="UP000043699">
    <property type="component" value="Unassembled WGS sequence"/>
</dbReference>
<dbReference type="AlphaFoldDB" id="A0A098EGK3"/>
<evidence type="ECO:0000256" key="5">
    <source>
        <dbReference type="ARBA" id="ARBA00021825"/>
    </source>
</evidence>
<evidence type="ECO:0000256" key="16">
    <source>
        <dbReference type="SAM" id="Phobius"/>
    </source>
</evidence>
<feature type="transmembrane region" description="Helical" evidence="16">
    <location>
        <begin position="50"/>
        <end position="68"/>
    </location>
</feature>
<dbReference type="GO" id="GO:0022872">
    <property type="term" value="F:protein-N(PI)-phosphohistidine-mannitol phosphotransferase system transmembrane transporter activity"/>
    <property type="evidence" value="ECO:0007669"/>
    <property type="project" value="InterPro"/>
</dbReference>
<dbReference type="PROSITE" id="PS51099">
    <property type="entry name" value="PTS_EIIB_TYPE_2"/>
    <property type="match status" value="1"/>
</dbReference>
<sequence length="479" mass="50828">MSFRAKSQSFGAKLSNMVLPNLGAFMAWGIITALGVAFGNELLMSFIGPMLTYLLPLLIAFAGGNMVYGYRGSVIASVATIGLIIGSDVTMFLGAMILAPLAAWILKKFDELIEHKIPTGFELLINNFSSGILGAGLALVGYLALVPAIESLTTVLASGVSFLMEYSLLPLTAIFIEPAKILFLNNAIGQGILTPLGISQVSDLGKSILFLLESNPGPGLGILLAYMFFGRGNTKGTAYGASVIHFFGGIHEIYFPFVLMKPILILPLILGGMTGTFVFTLFDVGLVGIASPGSIIAISIMASLGDHIAIYGGILAACLVTFVTAIPFVRKVEAGEEDLSNAATKMEQYKGKKSRVSSVFGSSENANEPAANPTAFNFANVRKIAYACDAGLGSSVMGASILQKKMKKAGLEDVDVSHISVSNLPTECDVIITHQSLMDRVKEKQPDVHHIAIEDYLNAPQYNKLVNEVKEAREGATIS</sequence>
<evidence type="ECO:0000256" key="13">
    <source>
        <dbReference type="ARBA" id="ARBA00022989"/>
    </source>
</evidence>
<keyword evidence="10" id="KW-0808">Transferase</keyword>
<dbReference type="Pfam" id="PF02302">
    <property type="entry name" value="PTS_IIB"/>
    <property type="match status" value="1"/>
</dbReference>
<dbReference type="InterPro" id="IPR003501">
    <property type="entry name" value="PTS_EIIB_2/3"/>
</dbReference>
<evidence type="ECO:0000256" key="9">
    <source>
        <dbReference type="ARBA" id="ARBA00022597"/>
    </source>
</evidence>
<reference evidence="19 20" key="1">
    <citation type="submission" date="2014-09" db="EMBL/GenBank/DDBJ databases">
        <authorList>
            <person name="Urmite Genomes Urmite Genomes"/>
        </authorList>
    </citation>
    <scope>NUCLEOTIDE SEQUENCE [LARGE SCALE GENOMIC DNA]</scope>
    <source>
        <strain evidence="19 20">ES2</strain>
    </source>
</reference>
<keyword evidence="11" id="KW-0598">Phosphotransferase system</keyword>
<feature type="transmembrane region" description="Helical" evidence="16">
    <location>
        <begin position="127"/>
        <end position="149"/>
    </location>
</feature>
<feature type="transmembrane region" description="Helical" evidence="16">
    <location>
        <begin position="277"/>
        <end position="302"/>
    </location>
</feature>
<evidence type="ECO:0000256" key="3">
    <source>
        <dbReference type="ARBA" id="ARBA00004651"/>
    </source>
</evidence>
<dbReference type="PANTHER" id="PTHR30181">
    <property type="entry name" value="MANNITOL PERMEASE IIC COMPONENT"/>
    <property type="match status" value="1"/>
</dbReference>
<dbReference type="OrthoDB" id="9814222at2"/>
<keyword evidence="20" id="KW-1185">Reference proteome</keyword>
<dbReference type="InterPro" id="IPR036095">
    <property type="entry name" value="PTS_EIIB-like_sf"/>
</dbReference>
<dbReference type="InterPro" id="IPR013014">
    <property type="entry name" value="PTS_EIIC_2"/>
</dbReference>
<feature type="transmembrane region" description="Helical" evidence="16">
    <location>
        <begin position="308"/>
        <end position="329"/>
    </location>
</feature>
<evidence type="ECO:0000259" key="18">
    <source>
        <dbReference type="PROSITE" id="PS51104"/>
    </source>
</evidence>
<evidence type="ECO:0000259" key="17">
    <source>
        <dbReference type="PROSITE" id="PS51099"/>
    </source>
</evidence>
<keyword evidence="9" id="KW-0762">Sugar transport</keyword>
<dbReference type="PROSITE" id="PS51104">
    <property type="entry name" value="PTS_EIIC_TYPE_2"/>
    <property type="match status" value="1"/>
</dbReference>
<dbReference type="PANTHER" id="PTHR30181:SF2">
    <property type="entry name" value="PTS SYSTEM MANNITOL-SPECIFIC EIICBA COMPONENT"/>
    <property type="match status" value="1"/>
</dbReference>
<dbReference type="EMBL" id="CCXS01000001">
    <property type="protein sequence ID" value="CEG21413.1"/>
    <property type="molecule type" value="Genomic_DNA"/>
</dbReference>
<keyword evidence="12 16" id="KW-0812">Transmembrane</keyword>
<evidence type="ECO:0000313" key="19">
    <source>
        <dbReference type="EMBL" id="CEG21413.1"/>
    </source>
</evidence>
<dbReference type="RefSeq" id="WP_052649884.1">
    <property type="nucleotide sequence ID" value="NZ_CCXS01000001.1"/>
</dbReference>
<dbReference type="CDD" id="cd05567">
    <property type="entry name" value="PTS_IIB_mannitol"/>
    <property type="match status" value="1"/>
</dbReference>
<comment type="catalytic activity">
    <reaction evidence="1">
        <text>D-mannitol(out) + N(pros)-phospho-L-histidyl-[protein] = D-mannitol 1-phosphate(in) + L-histidyl-[protein]</text>
        <dbReference type="Rhea" id="RHEA:33363"/>
        <dbReference type="Rhea" id="RHEA-COMP:9745"/>
        <dbReference type="Rhea" id="RHEA-COMP:9746"/>
        <dbReference type="ChEBI" id="CHEBI:16899"/>
        <dbReference type="ChEBI" id="CHEBI:29979"/>
        <dbReference type="ChEBI" id="CHEBI:61381"/>
        <dbReference type="ChEBI" id="CHEBI:64837"/>
        <dbReference type="EC" id="2.7.1.197"/>
    </reaction>
</comment>
<dbReference type="InterPro" id="IPR013011">
    <property type="entry name" value="PTS_EIIB_2"/>
</dbReference>
<name>A0A098EGK3_9BACL</name>
<evidence type="ECO:0000256" key="2">
    <source>
        <dbReference type="ARBA" id="ARBA00002434"/>
    </source>
</evidence>
<dbReference type="Gene3D" id="3.40.50.2300">
    <property type="match status" value="1"/>
</dbReference>
<evidence type="ECO:0000313" key="20">
    <source>
        <dbReference type="Proteomes" id="UP000043699"/>
    </source>
</evidence>
<keyword evidence="13 16" id="KW-1133">Transmembrane helix</keyword>
<feature type="transmembrane region" description="Helical" evidence="16">
    <location>
        <begin position="155"/>
        <end position="176"/>
    </location>
</feature>
<keyword evidence="7" id="KW-1003">Cell membrane</keyword>
<dbReference type="SUPFAM" id="SSF52794">
    <property type="entry name" value="PTS system IIB component-like"/>
    <property type="match status" value="1"/>
</dbReference>
<dbReference type="GO" id="GO:0090563">
    <property type="term" value="F:protein-phosphocysteine-sugar phosphotransferase activity"/>
    <property type="evidence" value="ECO:0007669"/>
    <property type="project" value="TreeGrafter"/>
</dbReference>
<evidence type="ECO:0000256" key="15">
    <source>
        <dbReference type="ARBA" id="ARBA00033349"/>
    </source>
</evidence>
<evidence type="ECO:0000256" key="14">
    <source>
        <dbReference type="ARBA" id="ARBA00023136"/>
    </source>
</evidence>
<evidence type="ECO:0000256" key="8">
    <source>
        <dbReference type="ARBA" id="ARBA00022553"/>
    </source>
</evidence>
<feature type="domain" description="PTS EIIC type-2" evidence="18">
    <location>
        <begin position="10"/>
        <end position="338"/>
    </location>
</feature>
<keyword evidence="8" id="KW-0597">Phosphoprotein</keyword>
<organism evidence="19 20">
    <name type="scientific">Planococcus massiliensis</name>
    <dbReference type="NCBI Taxonomy" id="1499687"/>
    <lineage>
        <taxon>Bacteria</taxon>
        <taxon>Bacillati</taxon>
        <taxon>Bacillota</taxon>
        <taxon>Bacilli</taxon>
        <taxon>Bacillales</taxon>
        <taxon>Caryophanaceae</taxon>
        <taxon>Planococcus</taxon>
    </lineage>
</organism>
<dbReference type="InterPro" id="IPR003352">
    <property type="entry name" value="PTS_EIIC"/>
</dbReference>
<dbReference type="EC" id="2.7.1.197" evidence="4"/>
<evidence type="ECO:0000256" key="6">
    <source>
        <dbReference type="ARBA" id="ARBA00022448"/>
    </source>
</evidence>
<evidence type="ECO:0000256" key="11">
    <source>
        <dbReference type="ARBA" id="ARBA00022683"/>
    </source>
</evidence>
<dbReference type="InterPro" id="IPR050893">
    <property type="entry name" value="Sugar_PTS"/>
</dbReference>
<evidence type="ECO:0000256" key="1">
    <source>
        <dbReference type="ARBA" id="ARBA00001655"/>
    </source>
</evidence>
<dbReference type="GO" id="GO:0005886">
    <property type="term" value="C:plasma membrane"/>
    <property type="evidence" value="ECO:0007669"/>
    <property type="project" value="UniProtKB-SubCell"/>
</dbReference>
<dbReference type="InterPro" id="IPR029503">
    <property type="entry name" value="PTS_EIIB_mannitol"/>
</dbReference>
<feature type="transmembrane region" description="Helical" evidence="16">
    <location>
        <begin position="20"/>
        <end position="38"/>
    </location>
</feature>
<keyword evidence="6" id="KW-0813">Transport</keyword>
<keyword evidence="14 16" id="KW-0472">Membrane</keyword>
<evidence type="ECO:0000256" key="12">
    <source>
        <dbReference type="ARBA" id="ARBA00022692"/>
    </source>
</evidence>
<protein>
    <recommendedName>
        <fullName evidence="5">PTS system mannitol-specific EIICB component</fullName>
        <ecNumber evidence="4">2.7.1.197</ecNumber>
    </recommendedName>
    <alternativeName>
        <fullName evidence="15">EIICB-Mtl</fullName>
    </alternativeName>
</protein>
<evidence type="ECO:0000256" key="10">
    <source>
        <dbReference type="ARBA" id="ARBA00022679"/>
    </source>
</evidence>
<dbReference type="GO" id="GO:0009401">
    <property type="term" value="P:phosphoenolpyruvate-dependent sugar phosphotransferase system"/>
    <property type="evidence" value="ECO:0007669"/>
    <property type="project" value="UniProtKB-KW"/>
</dbReference>
<evidence type="ECO:0000256" key="7">
    <source>
        <dbReference type="ARBA" id="ARBA00022475"/>
    </source>
</evidence>
<comment type="function">
    <text evidence="2">The phosphoenolpyruvate-dependent sugar phosphotransferase system (sugar PTS), a major carbohydrate active transport system, catalyzes the phosphorylation of incoming sugar substrates concomitantly with their translocation across the cell membrane. The enzyme II CmtAB PTS system is involved in D-mannitol transport.</text>
</comment>